<evidence type="ECO:0000256" key="6">
    <source>
        <dbReference type="ARBA" id="ARBA00023054"/>
    </source>
</evidence>
<name>A0A6A4WBS9_AMPAM</name>
<feature type="domain" description="MIF4G" evidence="12">
    <location>
        <begin position="756"/>
        <end position="976"/>
    </location>
</feature>
<dbReference type="Pfam" id="PF02854">
    <property type="entry name" value="MIF4G"/>
    <property type="match status" value="3"/>
</dbReference>
<keyword evidence="7" id="KW-0866">Nonsense-mediated mRNA decay</keyword>
<evidence type="ECO:0000256" key="4">
    <source>
        <dbReference type="ARBA" id="ARBA00022737"/>
    </source>
</evidence>
<evidence type="ECO:0000256" key="1">
    <source>
        <dbReference type="ARBA" id="ARBA00004556"/>
    </source>
</evidence>
<evidence type="ECO:0000256" key="10">
    <source>
        <dbReference type="ARBA" id="ARBA00080859"/>
    </source>
</evidence>
<organism evidence="13 14">
    <name type="scientific">Amphibalanus amphitrite</name>
    <name type="common">Striped barnacle</name>
    <name type="synonym">Balanus amphitrite</name>
    <dbReference type="NCBI Taxonomy" id="1232801"/>
    <lineage>
        <taxon>Eukaryota</taxon>
        <taxon>Metazoa</taxon>
        <taxon>Ecdysozoa</taxon>
        <taxon>Arthropoda</taxon>
        <taxon>Crustacea</taxon>
        <taxon>Multicrustacea</taxon>
        <taxon>Cirripedia</taxon>
        <taxon>Thoracica</taxon>
        <taxon>Thoracicalcarea</taxon>
        <taxon>Balanomorpha</taxon>
        <taxon>Balanoidea</taxon>
        <taxon>Balanidae</taxon>
        <taxon>Amphibalaninae</taxon>
        <taxon>Amphibalanus</taxon>
    </lineage>
</organism>
<evidence type="ECO:0000313" key="14">
    <source>
        <dbReference type="Proteomes" id="UP000440578"/>
    </source>
</evidence>
<sequence length="1273" mass="143805">MADSTTAAPRGKSWRREREGRERRLKERRAENVSMSGGPDPAGPAAPAGSRASSTGSSTSSRGKERAGGGDRRPSQGRDSAETEAQLKAGDDRAKQEGEQRKLREEEKRKEEKEEEKQRLVKEEEEKKAAELEQQQLQEELGHLNSYIDELEERMRIKAELREANSAATNERQEICFSALDSSLKKNTAFVRKLKSFTESQKESIIRDMLTLNLTKYVSEVAAALVEVKLKMTDVPAVVEVCSALHCRYADFSPQMMEIWHKVLALRKDEKVSNPSKLRVDLRLYADLVSVCVLPRREALPLLGQALQVLVAQDRADHANISVLLSFCRHSGEEYAGLTPRRVRQLAERHNRVLPNASLLTPEKQKNVRQLFKDYYASVAKHLVGEHQALLNVQRSNRHALQTKGELSAERQERLQQAESSYRKLLASTEQLAELVDEPLPELPEDAEQRAEQRLLEAAEEEGVIGDQQLVWEDDDQRQFYTSLSDLRASIPSILYSDSQVAATPPVEEQAPEDMGDLPEDEAANDEHLREPEEEPEPETASSSSNRMLLEAYLTSLPGRVSRSLIDSAAVEFCMSLNTKSNRKKLVRALFNVPRTRLDLLPFYARLVATLHPCMPDVATELAMMLKADFKYHVRKKDQINIETKLKVMRFIGELVKFGMYGRNEALWCVRMLLNDFTHHHVEMACALLETCGRFLYRTAETHVRTKVYLEQLMRKKAAMAFDSRYVTMIDNMYYTVLPPEGAALCVQKVRPPLHNYMRKLIYRDLAKNTTEKVLRQLRKLDWKDADTASYCIKCLSSVWRIKYYHIRCLASLVAGLAQYQEEVGPRVVDNTLEDVRLGMEINEVRFNQRRISVVRYLGELYNYRLLDTGVVFKVLYSLISFGVSLDPEVPSPLDPPGSELRLRLVCVLLDTCGRYFSSGSAKRQLDHYIVYLQRYFWARKAAAAAAVVAEEAGAEPFPVRLEYMYRDTLSALRPRATLHSSREAAVAAAEKLDDELRRRLAELVPAAAPDRATGAGDAELPVIAEEPPAGAVGEDGDFDEPEEESLSQQLTPPDGDEQDEADERDEVAPRGTQDDVEDELTDELGASDVDAAASDATDALAPQRIACPEDDDFLAALDQMVSESIMERSREAVKPQFELSAPVSTGGPVRKTYGDLTAERTEAERPAPSTVTFLLLMRRGNKQQHRSLAVPDDSELAVSLRSHEEAERQERERVKQLTLNINERQEEEEMQELNSAPARPLNPNRDRRPKYQHAKGVPDADLIFGPKRSNLR</sequence>
<feature type="compositionally biased region" description="Acidic residues" evidence="11">
    <location>
        <begin position="510"/>
        <end position="524"/>
    </location>
</feature>
<dbReference type="AlphaFoldDB" id="A0A6A4WBS9"/>
<feature type="compositionally biased region" description="Basic and acidic residues" evidence="11">
    <location>
        <begin position="62"/>
        <end position="81"/>
    </location>
</feature>
<dbReference type="GO" id="GO:0003723">
    <property type="term" value="F:RNA binding"/>
    <property type="evidence" value="ECO:0007669"/>
    <property type="project" value="UniProtKB-KW"/>
</dbReference>
<dbReference type="Proteomes" id="UP000440578">
    <property type="component" value="Unassembled WGS sequence"/>
</dbReference>
<evidence type="ECO:0000256" key="11">
    <source>
        <dbReference type="SAM" id="MobiDB-lite"/>
    </source>
</evidence>
<keyword evidence="4" id="KW-0677">Repeat</keyword>
<dbReference type="Gene3D" id="6.10.250.770">
    <property type="match status" value="1"/>
</dbReference>
<evidence type="ECO:0000256" key="5">
    <source>
        <dbReference type="ARBA" id="ARBA00022884"/>
    </source>
</evidence>
<evidence type="ECO:0000256" key="3">
    <source>
        <dbReference type="ARBA" id="ARBA00022553"/>
    </source>
</evidence>
<comment type="caution">
    <text evidence="13">The sequence shown here is derived from an EMBL/GenBank/DDBJ whole genome shotgun (WGS) entry which is preliminary data.</text>
</comment>
<feature type="compositionally biased region" description="Basic and acidic residues" evidence="11">
    <location>
        <begin position="89"/>
        <end position="127"/>
    </location>
</feature>
<evidence type="ECO:0000256" key="9">
    <source>
        <dbReference type="ARBA" id="ARBA00068726"/>
    </source>
</evidence>
<dbReference type="SUPFAM" id="SSF48371">
    <property type="entry name" value="ARM repeat"/>
    <property type="match status" value="3"/>
</dbReference>
<feature type="compositionally biased region" description="Acidic residues" evidence="11">
    <location>
        <begin position="1055"/>
        <end position="1066"/>
    </location>
</feature>
<feature type="domain" description="MIF4G" evidence="12">
    <location>
        <begin position="184"/>
        <end position="382"/>
    </location>
</feature>
<evidence type="ECO:0000256" key="7">
    <source>
        <dbReference type="ARBA" id="ARBA00023161"/>
    </source>
</evidence>
<dbReference type="InterPro" id="IPR016024">
    <property type="entry name" value="ARM-type_fold"/>
</dbReference>
<dbReference type="OrthoDB" id="27832at2759"/>
<feature type="region of interest" description="Disordered" evidence="11">
    <location>
        <begin position="1"/>
        <end position="127"/>
    </location>
</feature>
<keyword evidence="5" id="KW-0694">RNA-binding</keyword>
<dbReference type="FunFam" id="1.25.40.180:FF:000023">
    <property type="entry name" value="regulator of nonsense transcripts 2 isoform X1"/>
    <property type="match status" value="1"/>
</dbReference>
<feature type="region of interest" description="Disordered" evidence="11">
    <location>
        <begin position="1132"/>
        <end position="1167"/>
    </location>
</feature>
<feature type="region of interest" description="Disordered" evidence="11">
    <location>
        <begin position="1028"/>
        <end position="1105"/>
    </location>
</feature>
<evidence type="ECO:0000256" key="8">
    <source>
        <dbReference type="ARBA" id="ARBA00059351"/>
    </source>
</evidence>
<reference evidence="13 14" key="1">
    <citation type="submission" date="2019-07" db="EMBL/GenBank/DDBJ databases">
        <title>Draft genome assembly of a fouling barnacle, Amphibalanus amphitrite (Darwin, 1854): The first reference genome for Thecostraca.</title>
        <authorList>
            <person name="Kim W."/>
        </authorList>
    </citation>
    <scope>NUCLEOTIDE SEQUENCE [LARGE SCALE GENOMIC DNA]</scope>
    <source>
        <strain evidence="13">SNU_AA5</strain>
        <tissue evidence="13">Soma without cirri and trophi</tissue>
    </source>
</reference>
<dbReference type="Gene3D" id="1.25.40.180">
    <property type="match status" value="3"/>
</dbReference>
<dbReference type="GO" id="GO:0005829">
    <property type="term" value="C:cytosol"/>
    <property type="evidence" value="ECO:0007669"/>
    <property type="project" value="UniProtKB-ARBA"/>
</dbReference>
<evidence type="ECO:0000256" key="2">
    <source>
        <dbReference type="ARBA" id="ARBA00022490"/>
    </source>
</evidence>
<feature type="region of interest" description="Disordered" evidence="11">
    <location>
        <begin position="1185"/>
        <end position="1273"/>
    </location>
</feature>
<comment type="function">
    <text evidence="8">Involved in nonsense-mediated decay (NMD) of mRNAs containing premature stop codons by associating with the nuclear exon junction complex (EJC). Recruited by UPF3B associated with the EJC core at the cytoplasmic side of the nuclear envelope and the subsequent formation of an UPF1-UPF2-UPF3 surveillance complex (including UPF1 bound to release factors at the stalled ribosome) is believed to activate NMD. In cooperation with UPF3B stimulates both ATPase and RNA helicase activities of UPF1. Binds spliced mRNA.</text>
</comment>
<comment type="subcellular location">
    <subcellularLocation>
        <location evidence="1">Cytoplasm</location>
        <location evidence="1">Perinuclear region</location>
    </subcellularLocation>
</comment>
<dbReference type="Gene3D" id="4.10.80.160">
    <property type="match status" value="1"/>
</dbReference>
<dbReference type="FunFam" id="1.25.40.180:FF:000014">
    <property type="entry name" value="Putative regulator of nonsense transcripts 2"/>
    <property type="match status" value="1"/>
</dbReference>
<evidence type="ECO:0000313" key="13">
    <source>
        <dbReference type="EMBL" id="KAF0301264.1"/>
    </source>
</evidence>
<accession>A0A6A4WBS9</accession>
<dbReference type="InterPro" id="IPR007193">
    <property type="entry name" value="Upf2/Nmd2_C"/>
</dbReference>
<feature type="compositionally biased region" description="Acidic residues" evidence="11">
    <location>
        <begin position="1035"/>
        <end position="1046"/>
    </location>
</feature>
<keyword evidence="14" id="KW-1185">Reference proteome</keyword>
<dbReference type="PANTHER" id="PTHR12839:SF7">
    <property type="entry name" value="REGULATOR OF NONSENSE TRANSCRIPTS 2"/>
    <property type="match status" value="1"/>
</dbReference>
<feature type="compositionally biased region" description="Basic and acidic residues" evidence="11">
    <location>
        <begin position="1202"/>
        <end position="1216"/>
    </location>
</feature>
<keyword evidence="2" id="KW-0963">Cytoplasm</keyword>
<feature type="domain" description="MIF4G" evidence="12">
    <location>
        <begin position="551"/>
        <end position="740"/>
    </location>
</feature>
<dbReference type="GO" id="GO:0035145">
    <property type="term" value="C:exon-exon junction complex"/>
    <property type="evidence" value="ECO:0007669"/>
    <property type="project" value="TreeGrafter"/>
</dbReference>
<dbReference type="SMART" id="SM00543">
    <property type="entry name" value="MIF4G"/>
    <property type="match status" value="3"/>
</dbReference>
<feature type="compositionally biased region" description="Low complexity" evidence="11">
    <location>
        <begin position="1087"/>
        <end position="1102"/>
    </location>
</feature>
<dbReference type="Pfam" id="PF04050">
    <property type="entry name" value="Upf2"/>
    <property type="match status" value="1"/>
</dbReference>
<dbReference type="FunFam" id="1.25.40.180:FF:000015">
    <property type="entry name" value="regulator of nonsense transcripts 2 isoform X1"/>
    <property type="match status" value="1"/>
</dbReference>
<feature type="compositionally biased region" description="Low complexity" evidence="11">
    <location>
        <begin position="36"/>
        <end position="61"/>
    </location>
</feature>
<dbReference type="GO" id="GO:0048471">
    <property type="term" value="C:perinuclear region of cytoplasm"/>
    <property type="evidence" value="ECO:0007669"/>
    <property type="project" value="UniProtKB-SubCell"/>
</dbReference>
<protein>
    <recommendedName>
        <fullName evidence="9">Regulator of nonsense transcripts 2</fullName>
    </recommendedName>
    <alternativeName>
        <fullName evidence="10">Up-frameshift suppressor 2 homolog</fullName>
    </alternativeName>
</protein>
<keyword evidence="3" id="KW-0597">Phosphoprotein</keyword>
<dbReference type="EMBL" id="VIIS01001180">
    <property type="protein sequence ID" value="KAF0301264.1"/>
    <property type="molecule type" value="Genomic_DNA"/>
</dbReference>
<dbReference type="InterPro" id="IPR039762">
    <property type="entry name" value="Nmd2/UPF2"/>
</dbReference>
<dbReference type="PANTHER" id="PTHR12839">
    <property type="entry name" value="NONSENSE-MEDIATED MRNA DECAY PROTEIN 2 UP-FRAMESHIFT SUPPRESSOR 2"/>
    <property type="match status" value="1"/>
</dbReference>
<dbReference type="GO" id="GO:0000184">
    <property type="term" value="P:nuclear-transcribed mRNA catabolic process, nonsense-mediated decay"/>
    <property type="evidence" value="ECO:0007669"/>
    <property type="project" value="UniProtKB-KW"/>
</dbReference>
<gene>
    <name evidence="13" type="primary">UPF2_1</name>
    <name evidence="13" type="ORF">FJT64_026405</name>
</gene>
<dbReference type="InterPro" id="IPR003890">
    <property type="entry name" value="MIF4G-like_typ-3"/>
</dbReference>
<feature type="region of interest" description="Disordered" evidence="11">
    <location>
        <begin position="500"/>
        <end position="546"/>
    </location>
</feature>
<proteinExistence type="predicted"/>
<evidence type="ECO:0000259" key="12">
    <source>
        <dbReference type="SMART" id="SM00543"/>
    </source>
</evidence>
<feature type="compositionally biased region" description="Basic and acidic residues" evidence="11">
    <location>
        <begin position="14"/>
        <end position="31"/>
    </location>
</feature>
<keyword evidence="6" id="KW-0175">Coiled coil</keyword>